<evidence type="ECO:0000256" key="2">
    <source>
        <dbReference type="SAM" id="SignalP"/>
    </source>
</evidence>
<feature type="compositionally biased region" description="Basic and acidic residues" evidence="1">
    <location>
        <begin position="849"/>
        <end position="863"/>
    </location>
</feature>
<feature type="region of interest" description="Disordered" evidence="1">
    <location>
        <begin position="824"/>
        <end position="863"/>
    </location>
</feature>
<evidence type="ECO:0000259" key="3">
    <source>
        <dbReference type="Pfam" id="PF03407"/>
    </source>
</evidence>
<feature type="domain" description="Nucleotide-diphospho-sugar transferase" evidence="3">
    <location>
        <begin position="483"/>
        <end position="574"/>
    </location>
</feature>
<dbReference type="EMBL" id="CAXAMM010006669">
    <property type="protein sequence ID" value="CAK9011856.1"/>
    <property type="molecule type" value="Genomic_DNA"/>
</dbReference>
<comment type="caution">
    <text evidence="4">The sequence shown here is derived from an EMBL/GenBank/DDBJ whole genome shotgun (WGS) entry which is preliminary data.</text>
</comment>
<sequence>MSRWLLLGKIVSCAGEATLEGRPAPDCDLAHTIPGAAADWNQVYASSVAGRMRLGGHLLMTSHDMLRLGRSSHLMGADFSFPKGLEHLIHEKEQDRSKSRTDAWRSDVEQAAKECPLGVLYLKIAYFYGRNGDACELDVIDTDAAEEIQRLLSLYPAYVMALSRWPIFPVLAFYRPLHQSLENFTGSMACDNVKGVIDWDHCRVQAARWIELQFGVNKTEEEKAELIEVQQDIADQFYVVLRKAHRQQQAYEECPFGFFYLAATQLVAAAGKGTNHMPPFSRIIDEVVSDLPFIQVSSSPWPVWHVLAIFADMNKGTWFWGGDRKYFRGYSDWNLRRDELSPLISPRLEFLSYDWQIEAMLKVEALKAMSHKDYMQALRSWTRSREDSWGPLRPIVMGMIDAASTIAARAQQHRLERRLAYVVLLYGDSWADLLGRMTKRMAQLSFQDPLLVIAIDEAAEVCRALGGRDVICWVPETASQVHRFTGIQGLIHLGIDVIYLDMDTFLLRDPTARFQAAAVGWDALFARHGDGDCVNIGVFYLKANGRTAVWMSQFLAWYHDHPFEIDQRGLHIFLGLPSMLIRKEDRESLRQVAHIPKDLVRIRGSVLEDWNEVVIGDIGWVGSFPMMQIFHWCHRPLELKVHEMNLAYDAADVLEDHELPLSLALSVGSGAVPDSPWARVVAVKFVFESYQLKEAGADHAATTIDVPTQSRSHEVPSPPPGGLAFIPPMLGSSRRAHSLAVAVTSTSVAKRVPIDPEILRNPMGFSWTPASCRSPSPTRVVHPTGFAARRSPGFGFAPFGGDGLAPGPASGCESIFALAHQLREGAEHGHSDKGRSAEGTVSEGPAVAGHKDTPPPVSGRDRADGCSCGQDFGLMLRLLPVLLTWTQWGVEAHTEMRITAEGHATELKSKEAAKPPYLGSSFGGYGAYNGGMGGSLGGMGGQVPVSQVPVSNSYGQSSYGQSSYGQGSYGQSPYGQSPYGQSPYGQANGYGQPLAHSGTAGGVHTAYQPTETELHMPLNANVELESDDGIFMSSKPSSPRPENYDYDDNTVLGMANYVYKGSARETRGCTMALLVFSTALIFVGFE</sequence>
<organism evidence="4 5">
    <name type="scientific">Durusdinium trenchii</name>
    <dbReference type="NCBI Taxonomy" id="1381693"/>
    <lineage>
        <taxon>Eukaryota</taxon>
        <taxon>Sar</taxon>
        <taxon>Alveolata</taxon>
        <taxon>Dinophyceae</taxon>
        <taxon>Suessiales</taxon>
        <taxon>Symbiodiniaceae</taxon>
        <taxon>Durusdinium</taxon>
    </lineage>
</organism>
<feature type="compositionally biased region" description="Low complexity" evidence="1">
    <location>
        <begin position="952"/>
        <end position="986"/>
    </location>
</feature>
<dbReference type="Proteomes" id="UP001642464">
    <property type="component" value="Unassembled WGS sequence"/>
</dbReference>
<name>A0ABP0JC33_9DINO</name>
<evidence type="ECO:0000256" key="1">
    <source>
        <dbReference type="SAM" id="MobiDB-lite"/>
    </source>
</evidence>
<keyword evidence="2" id="KW-0732">Signal</keyword>
<feature type="chain" id="PRO_5045549157" evidence="2">
    <location>
        <begin position="16"/>
        <end position="1086"/>
    </location>
</feature>
<feature type="region of interest" description="Disordered" evidence="1">
    <location>
        <begin position="952"/>
        <end position="992"/>
    </location>
</feature>
<gene>
    <name evidence="4" type="ORF">SCF082_LOCUS11273</name>
</gene>
<evidence type="ECO:0000313" key="5">
    <source>
        <dbReference type="Proteomes" id="UP001642464"/>
    </source>
</evidence>
<proteinExistence type="predicted"/>
<dbReference type="Pfam" id="PF03407">
    <property type="entry name" value="Nucleotid_trans"/>
    <property type="match status" value="1"/>
</dbReference>
<feature type="compositionally biased region" description="Basic and acidic residues" evidence="1">
    <location>
        <begin position="824"/>
        <end position="836"/>
    </location>
</feature>
<evidence type="ECO:0000313" key="4">
    <source>
        <dbReference type="EMBL" id="CAK9011856.1"/>
    </source>
</evidence>
<reference evidence="4 5" key="1">
    <citation type="submission" date="2024-02" db="EMBL/GenBank/DDBJ databases">
        <authorList>
            <person name="Chen Y."/>
            <person name="Shah S."/>
            <person name="Dougan E. K."/>
            <person name="Thang M."/>
            <person name="Chan C."/>
        </authorList>
    </citation>
    <scope>NUCLEOTIDE SEQUENCE [LARGE SCALE GENOMIC DNA]</scope>
</reference>
<keyword evidence="5" id="KW-1185">Reference proteome</keyword>
<feature type="signal peptide" evidence="2">
    <location>
        <begin position="1"/>
        <end position="15"/>
    </location>
</feature>
<protein>
    <submittedName>
        <fullName evidence="4">Nucleotid_trans domain-containing protein</fullName>
    </submittedName>
</protein>
<accession>A0ABP0JC33</accession>
<dbReference type="InterPro" id="IPR005069">
    <property type="entry name" value="Nucl-diP-sugar_transferase"/>
</dbReference>